<proteinExistence type="predicted"/>
<dbReference type="PROSITE" id="PS51819">
    <property type="entry name" value="VOC"/>
    <property type="match status" value="1"/>
</dbReference>
<sequence length="126" mass="14595">MAKAVGIGGLFFRAEDPQVLAQWYERHLGVSDMSKAVWQQQEGPTIFASYPKATDYWGPREQKWMINFRVDDLDGLIAELREAGVQVETREEWNSYVGRFARIHDPEGNPIELWEPTDQSTWQEHG</sequence>
<feature type="domain" description="VOC" evidence="1">
    <location>
        <begin position="6"/>
        <end position="116"/>
    </location>
</feature>
<dbReference type="Gene3D" id="3.10.180.10">
    <property type="entry name" value="2,3-Dihydroxybiphenyl 1,2-Dioxygenase, domain 1"/>
    <property type="match status" value="1"/>
</dbReference>
<dbReference type="InterPro" id="IPR029068">
    <property type="entry name" value="Glyas_Bleomycin-R_OHBP_Dase"/>
</dbReference>
<dbReference type="RefSeq" id="WP_338530108.1">
    <property type="nucleotide sequence ID" value="NZ_CP030941.1"/>
</dbReference>
<reference evidence="2 3" key="1">
    <citation type="submission" date="2018-07" db="EMBL/GenBank/DDBJ databases">
        <title>Genome sequence of Nitratireductor thuwali#1536.</title>
        <authorList>
            <person name="Michoud G."/>
            <person name="Merlino G."/>
            <person name="Sefrji F.O."/>
            <person name="Daffonchio D."/>
        </authorList>
    </citation>
    <scope>NUCLEOTIDE SEQUENCE [LARGE SCALE GENOMIC DNA]</scope>
    <source>
        <strain evidence="3">Nit1536</strain>
    </source>
</reference>
<dbReference type="InterPro" id="IPR052164">
    <property type="entry name" value="Anthracycline_SecMetBiosynth"/>
</dbReference>
<protein>
    <recommendedName>
        <fullName evidence="1">VOC domain-containing protein</fullName>
    </recommendedName>
</protein>
<evidence type="ECO:0000259" key="1">
    <source>
        <dbReference type="PROSITE" id="PS51819"/>
    </source>
</evidence>
<dbReference type="PANTHER" id="PTHR33993:SF5">
    <property type="entry name" value="GLYOXALASE"/>
    <property type="match status" value="1"/>
</dbReference>
<dbReference type="EMBL" id="CP030941">
    <property type="protein sequence ID" value="UUP17817.1"/>
    <property type="molecule type" value="Genomic_DNA"/>
</dbReference>
<dbReference type="InterPro" id="IPR041581">
    <property type="entry name" value="Glyoxalase_6"/>
</dbReference>
<dbReference type="Proteomes" id="UP001342418">
    <property type="component" value="Chromosome"/>
</dbReference>
<name>A0ABY5MM32_9HYPH</name>
<dbReference type="Pfam" id="PF18029">
    <property type="entry name" value="Glyoxalase_6"/>
    <property type="match status" value="1"/>
</dbReference>
<evidence type="ECO:0000313" key="3">
    <source>
        <dbReference type="Proteomes" id="UP001342418"/>
    </source>
</evidence>
<dbReference type="PANTHER" id="PTHR33993">
    <property type="entry name" value="GLYOXALASE-RELATED"/>
    <property type="match status" value="1"/>
</dbReference>
<dbReference type="SUPFAM" id="SSF54593">
    <property type="entry name" value="Glyoxalase/Bleomycin resistance protein/Dihydroxybiphenyl dioxygenase"/>
    <property type="match status" value="1"/>
</dbReference>
<keyword evidence="3" id="KW-1185">Reference proteome</keyword>
<gene>
    <name evidence="2" type="ORF">NTH_02293</name>
</gene>
<evidence type="ECO:0000313" key="2">
    <source>
        <dbReference type="EMBL" id="UUP17817.1"/>
    </source>
</evidence>
<dbReference type="InterPro" id="IPR037523">
    <property type="entry name" value="VOC_core"/>
</dbReference>
<accession>A0ABY5MM32</accession>
<organism evidence="2 3">
    <name type="scientific">Nitratireductor thuwali</name>
    <dbReference type="NCBI Taxonomy" id="2267699"/>
    <lineage>
        <taxon>Bacteria</taxon>
        <taxon>Pseudomonadati</taxon>
        <taxon>Pseudomonadota</taxon>
        <taxon>Alphaproteobacteria</taxon>
        <taxon>Hyphomicrobiales</taxon>
        <taxon>Phyllobacteriaceae</taxon>
        <taxon>Nitratireductor</taxon>
    </lineage>
</organism>